<evidence type="ECO:0008006" key="3">
    <source>
        <dbReference type="Google" id="ProtNLM"/>
    </source>
</evidence>
<proteinExistence type="predicted"/>
<evidence type="ECO:0000313" key="2">
    <source>
        <dbReference type="Proteomes" id="UP001314796"/>
    </source>
</evidence>
<keyword evidence="2" id="KW-1185">Reference proteome</keyword>
<dbReference type="Proteomes" id="UP001314796">
    <property type="component" value="Unassembled WGS sequence"/>
</dbReference>
<reference evidence="1 2" key="1">
    <citation type="submission" date="2021-01" db="EMBL/GenBank/DDBJ databases">
        <title>Genomic Encyclopedia of Type Strains, Phase IV (KMG-IV): sequencing the most valuable type-strain genomes for metagenomic binning, comparative biology and taxonomic classification.</title>
        <authorList>
            <person name="Goeker M."/>
        </authorList>
    </citation>
    <scope>NUCLEOTIDE SEQUENCE [LARGE SCALE GENOMIC DNA]</scope>
    <source>
        <strain evidence="1 2">DSM 25890</strain>
    </source>
</reference>
<dbReference type="EMBL" id="JAFBEE010000002">
    <property type="protein sequence ID" value="MBM7613867.1"/>
    <property type="molecule type" value="Genomic_DNA"/>
</dbReference>
<dbReference type="RefSeq" id="WP_204400156.1">
    <property type="nucleotide sequence ID" value="NZ_JAFBEE010000002.1"/>
</dbReference>
<organism evidence="1 2">
    <name type="scientific">Alkaliphilus hydrothermalis</name>
    <dbReference type="NCBI Taxonomy" id="1482730"/>
    <lineage>
        <taxon>Bacteria</taxon>
        <taxon>Bacillati</taxon>
        <taxon>Bacillota</taxon>
        <taxon>Clostridia</taxon>
        <taxon>Peptostreptococcales</taxon>
        <taxon>Natronincolaceae</taxon>
        <taxon>Alkaliphilus</taxon>
    </lineage>
</organism>
<comment type="caution">
    <text evidence="1">The sequence shown here is derived from an EMBL/GenBank/DDBJ whole genome shotgun (WGS) entry which is preliminary data.</text>
</comment>
<name>A0ABS2NLQ6_9FIRM</name>
<evidence type="ECO:0000313" key="1">
    <source>
        <dbReference type="EMBL" id="MBM7613867.1"/>
    </source>
</evidence>
<gene>
    <name evidence="1" type="ORF">JOC73_000376</name>
</gene>
<protein>
    <recommendedName>
        <fullName evidence="3">Peptidase MA-like domain-containing protein</fullName>
    </recommendedName>
</protein>
<accession>A0ABS2NLQ6</accession>
<sequence>MKKRYIMIIASVLVMGGFALIMTNSQLENNPNTSTISRSTKETQSNIDKDNYFIKEYYTSKYARVKKTTWDRINVKDNEHSAEEFLNVEDYLDGVPEYIKKDVIKTIGDRINVKGSGYDTAEEFLDEVDYYVEAIAKYIKRENWKDIYKERHGENFDSVITFSFTSKRSYAFYNTLEIHLNIRAFKTNLSVTPHEITHLIAPYSSSLSLSEGLACLIQDRLGKQPTLFHYRESLFPLSKQFLEEENKDFVEGMIEAIGVPTEDIPSNVMSGINGDKTTRIAFYLMSQSYSTYLIDEYGIEKFMEVYYAEDLYAKYEEIYEKDIEELRQQWIDYVMEYKADN</sequence>